<comment type="caution">
    <text evidence="2">The sequence shown here is derived from an EMBL/GenBank/DDBJ whole genome shotgun (WGS) entry which is preliminary data.</text>
</comment>
<dbReference type="Proteomes" id="UP000675047">
    <property type="component" value="Unassembled WGS sequence"/>
</dbReference>
<dbReference type="SUPFAM" id="SSF143422">
    <property type="entry name" value="Transposase IS200-like"/>
    <property type="match status" value="1"/>
</dbReference>
<dbReference type="RefSeq" id="WP_210666944.1">
    <property type="nucleotide sequence ID" value="NZ_JAGFBV010000020.1"/>
</dbReference>
<dbReference type="AlphaFoldDB" id="A0A940X8I8"/>
<dbReference type="GO" id="GO:0003677">
    <property type="term" value="F:DNA binding"/>
    <property type="evidence" value="ECO:0007669"/>
    <property type="project" value="InterPro"/>
</dbReference>
<evidence type="ECO:0000313" key="2">
    <source>
        <dbReference type="EMBL" id="MBP4138964.1"/>
    </source>
</evidence>
<dbReference type="InterPro" id="IPR002686">
    <property type="entry name" value="Transposase_17"/>
</dbReference>
<dbReference type="Gene3D" id="3.30.70.1290">
    <property type="entry name" value="Transposase IS200-like"/>
    <property type="match status" value="1"/>
</dbReference>
<proteinExistence type="predicted"/>
<dbReference type="InterPro" id="IPR036515">
    <property type="entry name" value="Transposase_17_sf"/>
</dbReference>
<protein>
    <submittedName>
        <fullName evidence="2">Transposase</fullName>
    </submittedName>
</protein>
<name>A0A940X8I8_9FLAO</name>
<dbReference type="Pfam" id="PF01797">
    <property type="entry name" value="Y1_Tnp"/>
    <property type="match status" value="1"/>
</dbReference>
<dbReference type="PANTHER" id="PTHR34322:SF2">
    <property type="entry name" value="TRANSPOSASE IS200-LIKE DOMAIN-CONTAINING PROTEIN"/>
    <property type="match status" value="1"/>
</dbReference>
<organism evidence="2 3">
    <name type="scientific">Flavobacterium geliluteum</name>
    <dbReference type="NCBI Taxonomy" id="2816120"/>
    <lineage>
        <taxon>Bacteria</taxon>
        <taxon>Pseudomonadati</taxon>
        <taxon>Bacteroidota</taxon>
        <taxon>Flavobacteriia</taxon>
        <taxon>Flavobacteriales</taxon>
        <taxon>Flavobacteriaceae</taxon>
        <taxon>Flavobacterium</taxon>
    </lineage>
</organism>
<dbReference type="EMBL" id="JAGFBV010000020">
    <property type="protein sequence ID" value="MBP4138964.1"/>
    <property type="molecule type" value="Genomic_DNA"/>
</dbReference>
<dbReference type="GO" id="GO:0006313">
    <property type="term" value="P:DNA transposition"/>
    <property type="evidence" value="ECO:0007669"/>
    <property type="project" value="InterPro"/>
</dbReference>
<accession>A0A940X8I8</accession>
<feature type="domain" description="Transposase IS200-like" evidence="1">
    <location>
        <begin position="7"/>
        <end position="122"/>
    </location>
</feature>
<sequence length="183" mass="21979">MKLEVLEKDCYYHIFNRGIDGVTIFENDNNKIYFLNQLSRYSEDKISILAYCLMSNHFHLVIRLNTEEKEVTQLLSNFFNSYAKAFNKQKNRTGSLFEKHFKRIKLKDKNYLKQLILYVHLNPTHHFNLDFKSYKFSSFQAFLSNKETKIVRDEVLELFGGLENFLFCHNQKNNLLNETYTFE</sequence>
<dbReference type="GO" id="GO:0004803">
    <property type="term" value="F:transposase activity"/>
    <property type="evidence" value="ECO:0007669"/>
    <property type="project" value="InterPro"/>
</dbReference>
<evidence type="ECO:0000313" key="3">
    <source>
        <dbReference type="Proteomes" id="UP000675047"/>
    </source>
</evidence>
<keyword evidence="3" id="KW-1185">Reference proteome</keyword>
<reference evidence="2 3" key="1">
    <citation type="submission" date="2021-03" db="EMBL/GenBank/DDBJ databases">
        <title>Flavobacterium Flabelliformis Sp. Nov. And Flavobacterium Geliluteum Sp. Nov., Two Novel Multidrug Resistant Psychrophilic Species Isolated From Antarctica.</title>
        <authorList>
            <person name="Kralova S."/>
            <person name="Busse H.J."/>
            <person name="Bezdicek M."/>
            <person name="Nykrynova M."/>
            <person name="Kroupova E."/>
            <person name="Krsek D."/>
            <person name="Sedlacek I."/>
        </authorList>
    </citation>
    <scope>NUCLEOTIDE SEQUENCE [LARGE SCALE GENOMIC DNA]</scope>
    <source>
        <strain evidence="2 3">P7388</strain>
    </source>
</reference>
<gene>
    <name evidence="2" type="ORF">J3495_12835</name>
</gene>
<evidence type="ECO:0000259" key="1">
    <source>
        <dbReference type="SMART" id="SM01321"/>
    </source>
</evidence>
<dbReference type="PANTHER" id="PTHR34322">
    <property type="entry name" value="TRANSPOSASE, Y1_TNP DOMAIN-CONTAINING"/>
    <property type="match status" value="1"/>
</dbReference>
<dbReference type="SMART" id="SM01321">
    <property type="entry name" value="Y1_Tnp"/>
    <property type="match status" value="1"/>
</dbReference>